<dbReference type="Gene3D" id="2.90.10.10">
    <property type="entry name" value="Bulb-type lectin domain"/>
    <property type="match status" value="1"/>
</dbReference>
<dbReference type="Proteomes" id="UP000827889">
    <property type="component" value="Chromosome 2"/>
</dbReference>
<evidence type="ECO:0000313" key="7">
    <source>
        <dbReference type="Proteomes" id="UP000827889"/>
    </source>
</evidence>
<proteinExistence type="predicted"/>
<keyword evidence="7" id="KW-1185">Reference proteome</keyword>
<evidence type="ECO:0000313" key="8">
    <source>
        <dbReference type="RefSeq" id="XP_030518709.2"/>
    </source>
</evidence>
<feature type="domain" description="Apple" evidence="6">
    <location>
        <begin position="308"/>
        <end position="359"/>
    </location>
</feature>
<keyword evidence="3" id="KW-0325">Glycoprotein</keyword>
<dbReference type="KEGG" id="rarg:115732185"/>
<feature type="chain" id="PRO_5046764774" evidence="4">
    <location>
        <begin position="21"/>
        <end position="359"/>
    </location>
</feature>
<dbReference type="RefSeq" id="XP_030518709.2">
    <property type="nucleotide sequence ID" value="XM_030662849.2"/>
</dbReference>
<dbReference type="InterPro" id="IPR003609">
    <property type="entry name" value="Pan_app"/>
</dbReference>
<evidence type="ECO:0000256" key="4">
    <source>
        <dbReference type="SAM" id="SignalP"/>
    </source>
</evidence>
<dbReference type="GeneID" id="115732185"/>
<organism evidence="7 8">
    <name type="scientific">Rhodamnia argentea</name>
    <dbReference type="NCBI Taxonomy" id="178133"/>
    <lineage>
        <taxon>Eukaryota</taxon>
        <taxon>Viridiplantae</taxon>
        <taxon>Streptophyta</taxon>
        <taxon>Embryophyta</taxon>
        <taxon>Tracheophyta</taxon>
        <taxon>Spermatophyta</taxon>
        <taxon>Magnoliopsida</taxon>
        <taxon>eudicotyledons</taxon>
        <taxon>Gunneridae</taxon>
        <taxon>Pentapetalae</taxon>
        <taxon>rosids</taxon>
        <taxon>malvids</taxon>
        <taxon>Myrtales</taxon>
        <taxon>Myrtaceae</taxon>
        <taxon>Myrtoideae</taxon>
        <taxon>Myrteae</taxon>
        <taxon>Australasian group</taxon>
        <taxon>Rhodamnia</taxon>
    </lineage>
</organism>
<dbReference type="AlphaFoldDB" id="A0A8B8N9R8"/>
<name>A0A8B8N9R8_9MYRT</name>
<dbReference type="SUPFAM" id="SSF51110">
    <property type="entry name" value="alpha-D-mannose-specific plant lectins"/>
    <property type="match status" value="1"/>
</dbReference>
<reference evidence="8" key="2">
    <citation type="submission" date="2025-08" db="UniProtKB">
        <authorList>
            <consortium name="RefSeq"/>
        </authorList>
    </citation>
    <scope>IDENTIFICATION</scope>
    <source>
        <tissue evidence="8">Leaf</tissue>
    </source>
</reference>
<dbReference type="Pfam" id="PF08276">
    <property type="entry name" value="PAN_2"/>
    <property type="match status" value="1"/>
</dbReference>
<dbReference type="InterPro" id="IPR000858">
    <property type="entry name" value="S_locus_glycoprot_dom"/>
</dbReference>
<dbReference type="PANTHER" id="PTHR32444">
    <property type="entry name" value="BULB-TYPE LECTIN DOMAIN-CONTAINING PROTEIN"/>
    <property type="match status" value="1"/>
</dbReference>
<gene>
    <name evidence="8" type="primary">LOC115732185</name>
</gene>
<dbReference type="PANTHER" id="PTHR32444:SF118">
    <property type="entry name" value="OS09G0551150 PROTEIN"/>
    <property type="match status" value="1"/>
</dbReference>
<accession>A0A8B8N9R8</accession>
<reference evidence="7" key="1">
    <citation type="submission" date="2025-05" db="UniProtKB">
        <authorList>
            <consortium name="RefSeq"/>
        </authorList>
    </citation>
    <scope>NUCLEOTIDE SEQUENCE [LARGE SCALE GENOMIC DNA]</scope>
</reference>
<dbReference type="SMART" id="SM00108">
    <property type="entry name" value="B_lectin"/>
    <property type="match status" value="1"/>
</dbReference>
<dbReference type="Pfam" id="PF00954">
    <property type="entry name" value="S_locus_glycop"/>
    <property type="match status" value="1"/>
</dbReference>
<feature type="domain" description="Bulb-type lectin" evidence="5">
    <location>
        <begin position="1"/>
        <end position="114"/>
    </location>
</feature>
<feature type="signal peptide" evidence="4">
    <location>
        <begin position="1"/>
        <end position="20"/>
    </location>
</feature>
<evidence type="ECO:0000256" key="1">
    <source>
        <dbReference type="ARBA" id="ARBA00022729"/>
    </source>
</evidence>
<sequence>MAKTAFSILIIVPAIGLSLAANTLGTNQSISYEETLFSPQTVVWVANRDNPLADQNGVLRFSNVSNMVVLKQLNGVVWSSKLSRVLKNPVAQLLDSRNLLWDKSSSSADEAYSWQNFDYLTDTLLPGMKLGLNLKTGLERRLIAWKSMNDPSPGDYIHALNCRQGLPQHEVVQEDLQRKILRTGQWNGVQFVGGPIMPSVAIVPMFANNEAEISFMLEVQDNRLFVKMTLHYLGVTQLLVVNRSTSATWNVKREFPSDPCDTYGRCGANAICNISSCECVKGFMPNSPDKWGSLDFSGGCKRIIHINCSKGDCFLEIKHVKLPDLLAFALNKSMSLSECEDKCLRNCSCTAYANSDVRS</sequence>
<dbReference type="InterPro" id="IPR001480">
    <property type="entry name" value="Bulb-type_lectin_dom"/>
</dbReference>
<evidence type="ECO:0000259" key="6">
    <source>
        <dbReference type="PROSITE" id="PS50948"/>
    </source>
</evidence>
<dbReference type="CDD" id="cd01098">
    <property type="entry name" value="PAN_AP_plant"/>
    <property type="match status" value="1"/>
</dbReference>
<dbReference type="GO" id="GO:0048544">
    <property type="term" value="P:recognition of pollen"/>
    <property type="evidence" value="ECO:0007669"/>
    <property type="project" value="InterPro"/>
</dbReference>
<protein>
    <submittedName>
        <fullName evidence="8">S-locus-specific glycoprotein S6-like</fullName>
    </submittedName>
</protein>
<dbReference type="PROSITE" id="PS50927">
    <property type="entry name" value="BULB_LECTIN"/>
    <property type="match status" value="1"/>
</dbReference>
<keyword evidence="1 4" id="KW-0732">Signal</keyword>
<evidence type="ECO:0000256" key="3">
    <source>
        <dbReference type="ARBA" id="ARBA00023180"/>
    </source>
</evidence>
<evidence type="ECO:0000259" key="5">
    <source>
        <dbReference type="PROSITE" id="PS50927"/>
    </source>
</evidence>
<keyword evidence="2" id="KW-1015">Disulfide bond</keyword>
<dbReference type="PROSITE" id="PS50948">
    <property type="entry name" value="PAN"/>
    <property type="match status" value="1"/>
</dbReference>
<dbReference type="Pfam" id="PF01453">
    <property type="entry name" value="B_lectin"/>
    <property type="match status" value="1"/>
</dbReference>
<dbReference type="InterPro" id="IPR036426">
    <property type="entry name" value="Bulb-type_lectin_dom_sf"/>
</dbReference>
<evidence type="ECO:0000256" key="2">
    <source>
        <dbReference type="ARBA" id="ARBA00023157"/>
    </source>
</evidence>